<sequence length="274" mass="30119">MSETEAEDAFVAKLVQAYPEFRLLQPYLRTPAGAARLAFEGIAHELTQAVFHLPEPVVATGKLQWWAEELERCVAGEARHPLTRRLGRVPATRWDRAAFAPLLAAANHVHEAAPASDFSAQLAQLRPVFLALEHWREPLLGAAGQGSQAQAELRALSHLLRQLARLPLDDDSGGPAVSMQLLARHQLGGAELATAGPARDALVREQLARIAAALSDLALPAGGSWILRLRARCERWRARPLAPGDPFAQLWPRLDRVPWNTAWLAWREARRGGC</sequence>
<dbReference type="EMBL" id="JANFQO010000002">
    <property type="protein sequence ID" value="MCQ4163688.1"/>
    <property type="molecule type" value="Genomic_DNA"/>
</dbReference>
<gene>
    <name evidence="1" type="ORF">NM961_03080</name>
</gene>
<name>A0ABT1QMD7_9GAMM</name>
<evidence type="ECO:0008006" key="3">
    <source>
        <dbReference type="Google" id="ProtNLM"/>
    </source>
</evidence>
<dbReference type="Proteomes" id="UP001165498">
    <property type="component" value="Unassembled WGS sequence"/>
</dbReference>
<evidence type="ECO:0000313" key="2">
    <source>
        <dbReference type="Proteomes" id="UP001165498"/>
    </source>
</evidence>
<keyword evidence="2" id="KW-1185">Reference proteome</keyword>
<proteinExistence type="predicted"/>
<protein>
    <recommendedName>
        <fullName evidence="3">Phytoene synthase</fullName>
    </recommendedName>
</protein>
<reference evidence="1" key="1">
    <citation type="submission" date="2022-07" db="EMBL/GenBank/DDBJ databases">
        <title>Tahibacter sp., a new gammaproteobacterium isolated from the silt sample collected at pig farm.</title>
        <authorList>
            <person name="Chen H."/>
        </authorList>
    </citation>
    <scope>NUCLEOTIDE SEQUENCE</scope>
    <source>
        <strain evidence="1">P2K</strain>
    </source>
</reference>
<comment type="caution">
    <text evidence="1">The sequence shown here is derived from an EMBL/GenBank/DDBJ whole genome shotgun (WGS) entry which is preliminary data.</text>
</comment>
<dbReference type="RefSeq" id="WP_255911153.1">
    <property type="nucleotide sequence ID" value="NZ_JANFQO010000002.1"/>
</dbReference>
<accession>A0ABT1QMD7</accession>
<organism evidence="1 2">
    <name type="scientific">Tahibacter harae</name>
    <dbReference type="NCBI Taxonomy" id="2963937"/>
    <lineage>
        <taxon>Bacteria</taxon>
        <taxon>Pseudomonadati</taxon>
        <taxon>Pseudomonadota</taxon>
        <taxon>Gammaproteobacteria</taxon>
        <taxon>Lysobacterales</taxon>
        <taxon>Rhodanobacteraceae</taxon>
        <taxon>Tahibacter</taxon>
    </lineage>
</organism>
<evidence type="ECO:0000313" key="1">
    <source>
        <dbReference type="EMBL" id="MCQ4163688.1"/>
    </source>
</evidence>